<comment type="caution">
    <text evidence="1">The sequence shown here is derived from an EMBL/GenBank/DDBJ whole genome shotgun (WGS) entry which is preliminary data.</text>
</comment>
<keyword evidence="2" id="KW-1185">Reference proteome</keyword>
<dbReference type="AlphaFoldDB" id="A0AA40T4M0"/>
<dbReference type="RefSeq" id="WP_191762157.1">
    <property type="nucleotide sequence ID" value="NZ_VJXY01000086.1"/>
</dbReference>
<proteinExistence type="predicted"/>
<gene>
    <name evidence="1" type="ORF">FNW02_35130</name>
</gene>
<protein>
    <submittedName>
        <fullName evidence="1">Uncharacterized protein</fullName>
    </submittedName>
</protein>
<name>A0AA40T4M0_9NOST</name>
<sequence>MKAIVTVVEKVTSEAHIDIPDGLSEPEIRQHIVDQYNSGEMQFDINIYQVNFESISAKIIKDKP</sequence>
<accession>A0AA40T4M0</accession>
<reference evidence="1" key="1">
    <citation type="submission" date="2019-07" db="EMBL/GenBank/DDBJ databases">
        <title>Toxilogical consequences of a new and cryptic species of cyanobacteria (Komarekiella delphini-convector) recovered from the epidermis of a bottlenose dolphin and 1500 ft. in the air.</title>
        <authorList>
            <person name="Brown A.O."/>
            <person name="Dvorak P."/>
            <person name="Villanueva C.D."/>
            <person name="Foss A.J."/>
            <person name="Garvey A.D."/>
            <person name="Gibson Q.A."/>
            <person name="Johansen J.R."/>
            <person name="Casamatta D.A."/>
        </authorList>
    </citation>
    <scope>NUCLEOTIDE SEQUENCE</scope>
    <source>
        <strain evidence="1">SJRDD-AB1</strain>
    </source>
</reference>
<evidence type="ECO:0000313" key="1">
    <source>
        <dbReference type="EMBL" id="MBD6620846.1"/>
    </source>
</evidence>
<dbReference type="Proteomes" id="UP001165986">
    <property type="component" value="Unassembled WGS sequence"/>
</dbReference>
<organism evidence="1 2">
    <name type="scientific">Komarekiella delphini-convector SJRDD-AB1</name>
    <dbReference type="NCBI Taxonomy" id="2593771"/>
    <lineage>
        <taxon>Bacteria</taxon>
        <taxon>Bacillati</taxon>
        <taxon>Cyanobacteriota</taxon>
        <taxon>Cyanophyceae</taxon>
        <taxon>Nostocales</taxon>
        <taxon>Nostocaceae</taxon>
        <taxon>Komarekiella</taxon>
        <taxon>Komarekiella delphini-convector</taxon>
    </lineage>
</organism>
<dbReference type="EMBL" id="VJXY01000086">
    <property type="protein sequence ID" value="MBD6620846.1"/>
    <property type="molecule type" value="Genomic_DNA"/>
</dbReference>
<evidence type="ECO:0000313" key="2">
    <source>
        <dbReference type="Proteomes" id="UP001165986"/>
    </source>
</evidence>